<dbReference type="SUPFAM" id="SSF53448">
    <property type="entry name" value="Nucleotide-diphospho-sugar transferases"/>
    <property type="match status" value="1"/>
</dbReference>
<keyword evidence="2" id="KW-0808">Transferase</keyword>
<reference evidence="4" key="1">
    <citation type="submission" date="2020-10" db="EMBL/GenBank/DDBJ databases">
        <authorList>
            <person name="Gilroy R."/>
        </authorList>
    </citation>
    <scope>NUCLEOTIDE SEQUENCE</scope>
    <source>
        <strain evidence="4">B3-1481</strain>
    </source>
</reference>
<accession>A0A9D9IW19</accession>
<dbReference type="Proteomes" id="UP000823769">
    <property type="component" value="Unassembled WGS sequence"/>
</dbReference>
<comment type="caution">
    <text evidence="4">The sequence shown here is derived from an EMBL/GenBank/DDBJ whole genome shotgun (WGS) entry which is preliminary data.</text>
</comment>
<dbReference type="PANTHER" id="PTHR22916">
    <property type="entry name" value="GLYCOSYLTRANSFERASE"/>
    <property type="match status" value="1"/>
</dbReference>
<feature type="domain" description="Glycosyltransferase 2-like" evidence="3">
    <location>
        <begin position="5"/>
        <end position="131"/>
    </location>
</feature>
<reference evidence="4" key="2">
    <citation type="journal article" date="2021" name="PeerJ">
        <title>Extensive microbial diversity within the chicken gut microbiome revealed by metagenomics and culture.</title>
        <authorList>
            <person name="Gilroy R."/>
            <person name="Ravi A."/>
            <person name="Getino M."/>
            <person name="Pursley I."/>
            <person name="Horton D.L."/>
            <person name="Alikhan N.F."/>
            <person name="Baker D."/>
            <person name="Gharbi K."/>
            <person name="Hall N."/>
            <person name="Watson M."/>
            <person name="Adriaenssens E.M."/>
            <person name="Foster-Nyarko E."/>
            <person name="Jarju S."/>
            <person name="Secka A."/>
            <person name="Antonio M."/>
            <person name="Oren A."/>
            <person name="Chaudhuri R.R."/>
            <person name="La Ragione R."/>
            <person name="Hildebrand F."/>
            <person name="Pallen M.J."/>
        </authorList>
    </citation>
    <scope>NUCLEOTIDE SEQUENCE</scope>
    <source>
        <strain evidence="4">B3-1481</strain>
    </source>
</reference>
<dbReference type="PANTHER" id="PTHR22916:SF51">
    <property type="entry name" value="GLYCOSYLTRANSFERASE EPSH-RELATED"/>
    <property type="match status" value="1"/>
</dbReference>
<organism evidence="4 5">
    <name type="scientific">Candidatus Cryptobacteroides avistercoris</name>
    <dbReference type="NCBI Taxonomy" id="2840758"/>
    <lineage>
        <taxon>Bacteria</taxon>
        <taxon>Pseudomonadati</taxon>
        <taxon>Bacteroidota</taxon>
        <taxon>Bacteroidia</taxon>
        <taxon>Bacteroidales</taxon>
        <taxon>Candidatus Cryptobacteroides</taxon>
    </lineage>
</organism>
<evidence type="ECO:0000259" key="3">
    <source>
        <dbReference type="Pfam" id="PF00535"/>
    </source>
</evidence>
<evidence type="ECO:0000313" key="5">
    <source>
        <dbReference type="Proteomes" id="UP000823769"/>
    </source>
</evidence>
<dbReference type="Gene3D" id="3.90.550.10">
    <property type="entry name" value="Spore Coat Polysaccharide Biosynthesis Protein SpsA, Chain A"/>
    <property type="match status" value="1"/>
</dbReference>
<dbReference type="InterPro" id="IPR029044">
    <property type="entry name" value="Nucleotide-diphossugar_trans"/>
</dbReference>
<proteinExistence type="predicted"/>
<keyword evidence="1" id="KW-0328">Glycosyltransferase</keyword>
<evidence type="ECO:0000256" key="2">
    <source>
        <dbReference type="ARBA" id="ARBA00022679"/>
    </source>
</evidence>
<dbReference type="Pfam" id="PF00535">
    <property type="entry name" value="Glycos_transf_2"/>
    <property type="match status" value="1"/>
</dbReference>
<dbReference type="CDD" id="cd00761">
    <property type="entry name" value="Glyco_tranf_GTA_type"/>
    <property type="match status" value="1"/>
</dbReference>
<evidence type="ECO:0000256" key="1">
    <source>
        <dbReference type="ARBA" id="ARBA00022676"/>
    </source>
</evidence>
<dbReference type="GO" id="GO:0016758">
    <property type="term" value="F:hexosyltransferase activity"/>
    <property type="evidence" value="ECO:0007669"/>
    <property type="project" value="UniProtKB-ARBA"/>
</dbReference>
<sequence>MATVSVIIPVYNTEKFLGRCLDSLRAQSFEDWEAVCVDDGSTDGSGPLLDSYAADPRIRVVHKANGGVSEARNLALGLIGGEYLTFVDSDDFLHPRALEITTAAARRDGSDLVAYTYDRKYRTRLIIRHALGLGDPAKVRFPEFGPSDTEGLLTDDIFSWVTEMSDGKVPGGDSRWAVKHCQPWRCLYRSEAVKGIRFIPGIIYEDFPWWGEVLLNVRSATILNLPLYYYYPNKMSYISSSSQQYRIRSLRIAIEAAAQLYEKRADARQAEAWEERFMKPFSRKLEKKLRRCGRAASKQDI</sequence>
<gene>
    <name evidence="4" type="ORF">IAB76_02665</name>
</gene>
<dbReference type="EMBL" id="JADILW010000040">
    <property type="protein sequence ID" value="MBO8479999.1"/>
    <property type="molecule type" value="Genomic_DNA"/>
</dbReference>
<dbReference type="AlphaFoldDB" id="A0A9D9IW19"/>
<dbReference type="InterPro" id="IPR001173">
    <property type="entry name" value="Glyco_trans_2-like"/>
</dbReference>
<name>A0A9D9IW19_9BACT</name>
<evidence type="ECO:0000313" key="4">
    <source>
        <dbReference type="EMBL" id="MBO8479999.1"/>
    </source>
</evidence>
<protein>
    <submittedName>
        <fullName evidence="4">Glycosyltransferase</fullName>
    </submittedName>
</protein>